<gene>
    <name evidence="2" type="ORF">FHX37_4232</name>
</gene>
<protein>
    <submittedName>
        <fullName evidence="2">Uncharacterized protein</fullName>
    </submittedName>
</protein>
<dbReference type="AlphaFoldDB" id="A0A543N6R4"/>
<comment type="caution">
    <text evidence="2">The sequence shown here is derived from an EMBL/GenBank/DDBJ whole genome shotgun (WGS) entry which is preliminary data.</text>
</comment>
<proteinExistence type="predicted"/>
<reference evidence="2 3" key="1">
    <citation type="submission" date="2019-06" db="EMBL/GenBank/DDBJ databases">
        <title>Sequencing the genomes of 1000 actinobacteria strains.</title>
        <authorList>
            <person name="Klenk H.-P."/>
        </authorList>
    </citation>
    <scope>NUCLEOTIDE SEQUENCE [LARGE SCALE GENOMIC DNA]</scope>
    <source>
        <strain evidence="2 3">DSM 45015</strain>
    </source>
</reference>
<name>A0A543N6R4_9ACTN</name>
<dbReference type="Proteomes" id="UP000317422">
    <property type="component" value="Unassembled WGS sequence"/>
</dbReference>
<organism evidence="2 3">
    <name type="scientific">Haloactinospora alba</name>
    <dbReference type="NCBI Taxonomy" id="405555"/>
    <lineage>
        <taxon>Bacteria</taxon>
        <taxon>Bacillati</taxon>
        <taxon>Actinomycetota</taxon>
        <taxon>Actinomycetes</taxon>
        <taxon>Streptosporangiales</taxon>
        <taxon>Nocardiopsidaceae</taxon>
        <taxon>Haloactinospora</taxon>
    </lineage>
</organism>
<keyword evidence="3" id="KW-1185">Reference proteome</keyword>
<evidence type="ECO:0000313" key="2">
    <source>
        <dbReference type="EMBL" id="TQN27511.1"/>
    </source>
</evidence>
<feature type="region of interest" description="Disordered" evidence="1">
    <location>
        <begin position="21"/>
        <end position="41"/>
    </location>
</feature>
<dbReference type="EMBL" id="VFQC01000003">
    <property type="protein sequence ID" value="TQN27511.1"/>
    <property type="molecule type" value="Genomic_DNA"/>
</dbReference>
<evidence type="ECO:0000256" key="1">
    <source>
        <dbReference type="SAM" id="MobiDB-lite"/>
    </source>
</evidence>
<evidence type="ECO:0000313" key="3">
    <source>
        <dbReference type="Proteomes" id="UP000317422"/>
    </source>
</evidence>
<accession>A0A543N6R4</accession>
<sequence>MTIEVEKKTLTSLRDSLQEVEDKLSGAENEDIEGTASDIGPASLNSASRLFCQDSADQYERAKESVTKVKDATTTILDSFAETDKELHKGMEAE</sequence>